<evidence type="ECO:0000256" key="16">
    <source>
        <dbReference type="ARBA" id="ARBA00047415"/>
    </source>
</evidence>
<dbReference type="EC" id="1.17.99.6" evidence="4 17"/>
<reference evidence="18 19" key="1">
    <citation type="journal article" date="2009" name="PLoS Genet.">
        <title>Adaptations to submarine hydrothermal environments exemplified by the genome of Nautilia profundicola.</title>
        <authorList>
            <person name="Campbell B.J."/>
            <person name="Smith J.L."/>
            <person name="Hanson T.E."/>
            <person name="Klotz M.G."/>
            <person name="Stein L.Y."/>
            <person name="Lee C.K."/>
            <person name="Wu D."/>
            <person name="Robinson J.M."/>
            <person name="Khouri H.M."/>
            <person name="Eisen J.A."/>
            <person name="Cary S.C."/>
        </authorList>
    </citation>
    <scope>NUCLEOTIDE SEQUENCE [LARGE SCALE GENOMIC DNA]</scope>
    <source>
        <strain evidence="19">ATCC BAA-1463 / DSM 18972 / AmH</strain>
    </source>
</reference>
<evidence type="ECO:0000313" key="18">
    <source>
        <dbReference type="EMBL" id="ACM93126.1"/>
    </source>
</evidence>
<comment type="similarity">
    <text evidence="3 17">Belongs to the QueH family.</text>
</comment>
<keyword evidence="8 17" id="KW-0479">Metal-binding</keyword>
<keyword evidence="14 17" id="KW-0676">Redox-active center</keyword>
<dbReference type="Pfam" id="PF02677">
    <property type="entry name" value="QueH"/>
    <property type="match status" value="1"/>
</dbReference>
<dbReference type="GO" id="GO:0052693">
    <property type="term" value="F:epoxyqueuosine reductase activity"/>
    <property type="evidence" value="ECO:0007669"/>
    <property type="project" value="UniProtKB-UniRule"/>
</dbReference>
<protein>
    <recommendedName>
        <fullName evidence="5 17">Epoxyqueuosine reductase QueH</fullName>
        <ecNumber evidence="4 17">1.17.99.6</ecNumber>
    </recommendedName>
    <alternativeName>
        <fullName evidence="15 17">Queuosine biosynthesis protein QueH</fullName>
    </alternativeName>
</protein>
<organism evidence="18 19">
    <name type="scientific">Nautilia profundicola (strain ATCC BAA-1463 / DSM 18972 / AmH)</name>
    <dbReference type="NCBI Taxonomy" id="598659"/>
    <lineage>
        <taxon>Bacteria</taxon>
        <taxon>Pseudomonadati</taxon>
        <taxon>Campylobacterota</taxon>
        <taxon>Epsilonproteobacteria</taxon>
        <taxon>Nautiliales</taxon>
        <taxon>Nautiliaceae</taxon>
        <taxon>Nautilia</taxon>
    </lineage>
</organism>
<comment type="function">
    <text evidence="1 17">Catalyzes the conversion of epoxyqueuosine (oQ) to queuosine (Q), which is a hypermodified base found in the wobble positions of tRNA(Asp), tRNA(Asn), tRNA(His) and tRNA(Tyr).</text>
</comment>
<keyword evidence="13 17" id="KW-1015">Disulfide bond</keyword>
<keyword evidence="10 17" id="KW-0560">Oxidoreductase</keyword>
<evidence type="ECO:0000256" key="6">
    <source>
        <dbReference type="ARBA" id="ARBA00022485"/>
    </source>
</evidence>
<name>B9L770_NAUPA</name>
<comment type="pathway">
    <text evidence="2 17">tRNA modification; tRNA-queuosine biosynthesis.</text>
</comment>
<evidence type="ECO:0000256" key="5">
    <source>
        <dbReference type="ARBA" id="ARBA00016895"/>
    </source>
</evidence>
<dbReference type="EMBL" id="CP001279">
    <property type="protein sequence ID" value="ACM93126.1"/>
    <property type="molecule type" value="Genomic_DNA"/>
</dbReference>
<evidence type="ECO:0000256" key="2">
    <source>
        <dbReference type="ARBA" id="ARBA00004691"/>
    </source>
</evidence>
<keyword evidence="12 17" id="KW-0411">Iron-sulfur</keyword>
<evidence type="ECO:0000256" key="11">
    <source>
        <dbReference type="ARBA" id="ARBA00023004"/>
    </source>
</evidence>
<keyword evidence="11 17" id="KW-0408">Iron</keyword>
<dbReference type="UniPathway" id="UPA00392"/>
<evidence type="ECO:0000256" key="13">
    <source>
        <dbReference type="ARBA" id="ARBA00023157"/>
    </source>
</evidence>
<evidence type="ECO:0000256" key="1">
    <source>
        <dbReference type="ARBA" id="ARBA00002268"/>
    </source>
</evidence>
<evidence type="ECO:0000256" key="9">
    <source>
        <dbReference type="ARBA" id="ARBA00022785"/>
    </source>
</evidence>
<feature type="binding site" evidence="17">
    <location>
        <position position="7"/>
    </location>
    <ligand>
        <name>[4Fe-4S] cluster</name>
        <dbReference type="ChEBI" id="CHEBI:49883"/>
    </ligand>
</feature>
<dbReference type="GO" id="GO:0051539">
    <property type="term" value="F:4 iron, 4 sulfur cluster binding"/>
    <property type="evidence" value="ECO:0007669"/>
    <property type="project" value="UniProtKB-UniRule"/>
</dbReference>
<dbReference type="KEGG" id="nam:NAMH_0036"/>
<feature type="binding site" evidence="17">
    <location>
        <position position="90"/>
    </location>
    <ligand>
        <name>[4Fe-4S] cluster</name>
        <dbReference type="ChEBI" id="CHEBI:49883"/>
    </ligand>
</feature>
<dbReference type="STRING" id="598659.NAMH_0036"/>
<keyword evidence="9 17" id="KW-0671">Queuosine biosynthesis</keyword>
<keyword evidence="19" id="KW-1185">Reference proteome</keyword>
<evidence type="ECO:0000256" key="15">
    <source>
        <dbReference type="ARBA" id="ARBA00031446"/>
    </source>
</evidence>
<dbReference type="eggNOG" id="COG1636">
    <property type="taxonomic scope" value="Bacteria"/>
</dbReference>
<dbReference type="OrthoDB" id="9801033at2"/>
<dbReference type="RefSeq" id="WP_015902178.1">
    <property type="nucleotide sequence ID" value="NC_012115.1"/>
</dbReference>
<proteinExistence type="inferred from homology"/>
<evidence type="ECO:0000256" key="3">
    <source>
        <dbReference type="ARBA" id="ARBA00008207"/>
    </source>
</evidence>
<dbReference type="AlphaFoldDB" id="B9L770"/>
<dbReference type="Proteomes" id="UP000000448">
    <property type="component" value="Chromosome"/>
</dbReference>
<feature type="disulfide bond" description="Redox-active" evidence="17">
    <location>
        <begin position="169"/>
        <end position="171"/>
    </location>
</feature>
<evidence type="ECO:0000256" key="8">
    <source>
        <dbReference type="ARBA" id="ARBA00022723"/>
    </source>
</evidence>
<dbReference type="GO" id="GO:0008616">
    <property type="term" value="P:tRNA queuosine(34) biosynthetic process"/>
    <property type="evidence" value="ECO:0007669"/>
    <property type="project" value="UniProtKB-UniRule"/>
</dbReference>
<evidence type="ECO:0000313" key="19">
    <source>
        <dbReference type="Proteomes" id="UP000000448"/>
    </source>
</evidence>
<accession>B9L770</accession>
<dbReference type="PANTHER" id="PTHR36701">
    <property type="entry name" value="EPOXYQUEUOSINE REDUCTASE QUEH"/>
    <property type="match status" value="1"/>
</dbReference>
<dbReference type="HOGENOM" id="CLU_056003_0_0_7"/>
<keyword evidence="7 17" id="KW-0819">tRNA processing</keyword>
<comment type="catalytic activity">
    <reaction evidence="16 17">
        <text>epoxyqueuosine(34) in tRNA + AH2 = queuosine(34) in tRNA + A + H2O</text>
        <dbReference type="Rhea" id="RHEA:32159"/>
        <dbReference type="Rhea" id="RHEA-COMP:18571"/>
        <dbReference type="Rhea" id="RHEA-COMP:18582"/>
        <dbReference type="ChEBI" id="CHEBI:13193"/>
        <dbReference type="ChEBI" id="CHEBI:15377"/>
        <dbReference type="ChEBI" id="CHEBI:17499"/>
        <dbReference type="ChEBI" id="CHEBI:194431"/>
        <dbReference type="ChEBI" id="CHEBI:194443"/>
        <dbReference type="EC" id="1.17.99.6"/>
    </reaction>
</comment>
<feature type="binding site" evidence="17">
    <location>
        <position position="6"/>
    </location>
    <ligand>
        <name>[4Fe-4S] cluster</name>
        <dbReference type="ChEBI" id="CHEBI:49883"/>
    </ligand>
</feature>
<evidence type="ECO:0000256" key="10">
    <source>
        <dbReference type="ARBA" id="ARBA00023002"/>
    </source>
</evidence>
<dbReference type="HAMAP" id="MF_02089">
    <property type="entry name" value="QueH"/>
    <property type="match status" value="1"/>
</dbReference>
<dbReference type="InterPro" id="IPR003828">
    <property type="entry name" value="QueH"/>
</dbReference>
<evidence type="ECO:0000256" key="12">
    <source>
        <dbReference type="ARBA" id="ARBA00023014"/>
    </source>
</evidence>
<dbReference type="GO" id="GO:0046872">
    <property type="term" value="F:metal ion binding"/>
    <property type="evidence" value="ECO:0007669"/>
    <property type="project" value="UniProtKB-KW"/>
</dbReference>
<sequence length="377" mass="44292">MIAHLCCSVDAGYFLKKLKEDFPDEKITGFFYDPNIHPYSEFKLRSLDTERICRKLGIEYVEGEYDYESWLKAVKGKENEPEKGVRCSICFDHSLEATAEFALKNGDDKITTSLLMSPMKSQEQLNSIGKVIKRKYGIDFYAPDYRKKGGTQAQQIYAKETQMYRQDYCGCIYGIWQQKQDQEIIDELLSPVTRQILPASIEERLEIYKKRLEYEDEGSEYKIIKENFLNYRLLRGSVKFKVKSEKCKTENPGQTFGGAKGKWEIEDSYILFYSYLQRPARGRIDFVKDGIGYFNRMQIIFVEITKFNEILNKKYQNVKEITKSPPSIEEEVEFREKITNTKYSLSPIIIVDEIKEKYEVDIEAKVYPDIREILIKF</sequence>
<gene>
    <name evidence="17" type="primary">queH</name>
    <name evidence="18" type="ordered locus">NAMH_0036</name>
</gene>
<feature type="binding site" evidence="17">
    <location>
        <position position="87"/>
    </location>
    <ligand>
        <name>[4Fe-4S] cluster</name>
        <dbReference type="ChEBI" id="CHEBI:49883"/>
    </ligand>
</feature>
<evidence type="ECO:0000256" key="17">
    <source>
        <dbReference type="HAMAP-Rule" id="MF_02089"/>
    </source>
</evidence>
<evidence type="ECO:0000256" key="4">
    <source>
        <dbReference type="ARBA" id="ARBA00012622"/>
    </source>
</evidence>
<evidence type="ECO:0000256" key="14">
    <source>
        <dbReference type="ARBA" id="ARBA00023284"/>
    </source>
</evidence>
<dbReference type="PANTHER" id="PTHR36701:SF1">
    <property type="entry name" value="EPOXYQUEUOSINE REDUCTASE QUEH"/>
    <property type="match status" value="1"/>
</dbReference>
<evidence type="ECO:0000256" key="7">
    <source>
        <dbReference type="ARBA" id="ARBA00022694"/>
    </source>
</evidence>
<keyword evidence="6 17" id="KW-0004">4Fe-4S</keyword>